<dbReference type="AlphaFoldDB" id="A0A3E2BLE4"/>
<keyword evidence="3 7" id="KW-0312">Gluconeogenesis</keyword>
<keyword evidence="4 7" id="KW-0963">Cytoplasm</keyword>
<feature type="active site" description="Electrophile" evidence="7">
    <location>
        <position position="99"/>
    </location>
</feature>
<keyword evidence="6 7" id="KW-0413">Isomerase</keyword>
<dbReference type="InterPro" id="IPR013785">
    <property type="entry name" value="Aldolase_TIM"/>
</dbReference>
<dbReference type="FunFam" id="3.20.20.70:FF:000016">
    <property type="entry name" value="Triosephosphate isomerase"/>
    <property type="match status" value="1"/>
</dbReference>
<evidence type="ECO:0000256" key="8">
    <source>
        <dbReference type="RuleBase" id="RU363013"/>
    </source>
</evidence>
<evidence type="ECO:0000256" key="6">
    <source>
        <dbReference type="ARBA" id="ARBA00023235"/>
    </source>
</evidence>
<dbReference type="HAMAP" id="MF_00147_B">
    <property type="entry name" value="TIM_B"/>
    <property type="match status" value="1"/>
</dbReference>
<sequence>MAALRKPVIAGNWKMHKTIAEARELAEAVVRGLDNSFGAATLILIPPFTAIHEVKRTVSGTEIAVGAQDVFWEDKGAFTGEISPVQLKEAGCDFVVIGHSERRQYFGETDETVRKKTLAALKHELIPIVCIGETLEERESGGTLDRIRTQLEQSLFTLDGPAFSRVVLAYEPIWAIGTGRNATPEQAEEVQAFIRNLVASRYGKSVADYAIILYGGSVKPSNALSLAREKDVDGFLVGGASLEAESFLAIAREALRAVRD</sequence>
<dbReference type="GO" id="GO:0019563">
    <property type="term" value="P:glycerol catabolic process"/>
    <property type="evidence" value="ECO:0007669"/>
    <property type="project" value="TreeGrafter"/>
</dbReference>
<evidence type="ECO:0000256" key="3">
    <source>
        <dbReference type="ARBA" id="ARBA00022432"/>
    </source>
</evidence>
<comment type="similarity">
    <text evidence="2 7 8">Belongs to the triosephosphate isomerase family.</text>
</comment>
<dbReference type="SUPFAM" id="SSF51351">
    <property type="entry name" value="Triosephosphate isomerase (TIM)"/>
    <property type="match status" value="1"/>
</dbReference>
<proteinExistence type="inferred from homology"/>
<reference evidence="9 10" key="1">
    <citation type="submission" date="2018-08" db="EMBL/GenBank/DDBJ databases">
        <title>Genome analysis of the thermophilic bacterium of the candidate phylum Aminicenantes from deep subsurface aquifer revealed its physiology and ecological role.</title>
        <authorList>
            <person name="Kadnikov V.V."/>
            <person name="Mardanov A.V."/>
            <person name="Beletsky A.V."/>
            <person name="Karnachuk O.V."/>
            <person name="Ravin N.V."/>
        </authorList>
    </citation>
    <scope>NUCLEOTIDE SEQUENCE [LARGE SCALE GENOMIC DNA]</scope>
    <source>
        <strain evidence="9">BY38</strain>
    </source>
</reference>
<dbReference type="EC" id="5.3.1.1" evidence="7 8"/>
<evidence type="ECO:0000256" key="5">
    <source>
        <dbReference type="ARBA" id="ARBA00023152"/>
    </source>
</evidence>
<organism evidence="9 10">
    <name type="scientific">Candidatus Saccharicenans subterraneus</name>
    <dbReference type="NCBI Taxonomy" id="2508984"/>
    <lineage>
        <taxon>Bacteria</taxon>
        <taxon>Candidatus Aminicenantota</taxon>
        <taxon>Candidatus Aminicenantia</taxon>
        <taxon>Candidatus Aminicenantales</taxon>
        <taxon>Candidatus Saccharicenantaceae</taxon>
        <taxon>Candidatus Saccharicenans</taxon>
    </lineage>
</organism>
<dbReference type="Pfam" id="PF00121">
    <property type="entry name" value="TIM"/>
    <property type="match status" value="1"/>
</dbReference>
<dbReference type="InterPro" id="IPR000652">
    <property type="entry name" value="Triosephosphate_isomerase"/>
</dbReference>
<dbReference type="PANTHER" id="PTHR21139:SF42">
    <property type="entry name" value="TRIOSEPHOSPHATE ISOMERASE"/>
    <property type="match status" value="1"/>
</dbReference>
<feature type="active site" description="Proton acceptor" evidence="7">
    <location>
        <position position="171"/>
    </location>
</feature>
<dbReference type="InterPro" id="IPR020861">
    <property type="entry name" value="Triosephosphate_isomerase_AS"/>
</dbReference>
<evidence type="ECO:0000256" key="2">
    <source>
        <dbReference type="ARBA" id="ARBA00007422"/>
    </source>
</evidence>
<comment type="subunit">
    <text evidence="7 8">Homodimer.</text>
</comment>
<feature type="binding site" evidence="7">
    <location>
        <begin position="238"/>
        <end position="239"/>
    </location>
    <ligand>
        <name>substrate</name>
    </ligand>
</feature>
<dbReference type="PROSITE" id="PS51440">
    <property type="entry name" value="TIM_2"/>
    <property type="match status" value="1"/>
</dbReference>
<protein>
    <recommendedName>
        <fullName evidence="7 8">Triosephosphate isomerase</fullName>
        <shortName evidence="7">TIM</shortName>
        <shortName evidence="7">TPI</shortName>
        <ecNumber evidence="7 8">5.3.1.1</ecNumber>
    </recommendedName>
    <alternativeName>
        <fullName evidence="7">Triose-phosphate isomerase</fullName>
    </alternativeName>
</protein>
<dbReference type="GO" id="GO:0006096">
    <property type="term" value="P:glycolytic process"/>
    <property type="evidence" value="ECO:0007669"/>
    <property type="project" value="UniProtKB-UniRule"/>
</dbReference>
<dbReference type="CDD" id="cd00311">
    <property type="entry name" value="TIM"/>
    <property type="match status" value="1"/>
</dbReference>
<dbReference type="GO" id="GO:0005829">
    <property type="term" value="C:cytosol"/>
    <property type="evidence" value="ECO:0007669"/>
    <property type="project" value="TreeGrafter"/>
</dbReference>
<comment type="function">
    <text evidence="7">Involved in the gluconeogenesis. Catalyzes stereospecifically the conversion of dihydroxyacetone phosphate (DHAP) to D-glyceraldehyde-3-phosphate (G3P).</text>
</comment>
<dbReference type="InterPro" id="IPR035990">
    <property type="entry name" value="TIM_sf"/>
</dbReference>
<evidence type="ECO:0000256" key="7">
    <source>
        <dbReference type="HAMAP-Rule" id="MF_00147"/>
    </source>
</evidence>
<dbReference type="PROSITE" id="PS00171">
    <property type="entry name" value="TIM_1"/>
    <property type="match status" value="1"/>
</dbReference>
<dbReference type="PANTHER" id="PTHR21139">
    <property type="entry name" value="TRIOSEPHOSPHATE ISOMERASE"/>
    <property type="match status" value="1"/>
</dbReference>
<dbReference type="NCBIfam" id="TIGR00419">
    <property type="entry name" value="tim"/>
    <property type="match status" value="1"/>
</dbReference>
<feature type="binding site" evidence="7">
    <location>
        <begin position="12"/>
        <end position="14"/>
    </location>
    <ligand>
        <name>substrate</name>
    </ligand>
</feature>
<comment type="pathway">
    <text evidence="1 7 8">Carbohydrate degradation; glycolysis; D-glyceraldehyde 3-phosphate from glycerone phosphate: step 1/1.</text>
</comment>
<comment type="catalytic activity">
    <reaction evidence="7 8">
        <text>D-glyceraldehyde 3-phosphate = dihydroxyacetone phosphate</text>
        <dbReference type="Rhea" id="RHEA:18585"/>
        <dbReference type="ChEBI" id="CHEBI:57642"/>
        <dbReference type="ChEBI" id="CHEBI:59776"/>
        <dbReference type="EC" id="5.3.1.1"/>
    </reaction>
</comment>
<gene>
    <name evidence="7" type="primary">tpiA</name>
    <name evidence="9" type="ORF">OP8BY_0227</name>
</gene>
<comment type="pathway">
    <text evidence="7 8">Carbohydrate biosynthesis; gluconeogenesis.</text>
</comment>
<comment type="caution">
    <text evidence="9">The sequence shown here is derived from an EMBL/GenBank/DDBJ whole genome shotgun (WGS) entry which is preliminary data.</text>
</comment>
<dbReference type="EMBL" id="QUAH01000008">
    <property type="protein sequence ID" value="RFT15579.1"/>
    <property type="molecule type" value="Genomic_DNA"/>
</dbReference>
<dbReference type="Gene3D" id="3.20.20.70">
    <property type="entry name" value="Aldolase class I"/>
    <property type="match status" value="1"/>
</dbReference>
<evidence type="ECO:0000313" key="9">
    <source>
        <dbReference type="EMBL" id="RFT15579.1"/>
    </source>
</evidence>
<dbReference type="Proteomes" id="UP000257323">
    <property type="component" value="Unassembled WGS sequence"/>
</dbReference>
<dbReference type="InterPro" id="IPR022896">
    <property type="entry name" value="TrioseP_Isoase_bac/euk"/>
</dbReference>
<dbReference type="UniPathway" id="UPA00138"/>
<dbReference type="GO" id="GO:0006094">
    <property type="term" value="P:gluconeogenesis"/>
    <property type="evidence" value="ECO:0007669"/>
    <property type="project" value="UniProtKB-UniRule"/>
</dbReference>
<dbReference type="UniPathway" id="UPA00109">
    <property type="reaction ID" value="UER00189"/>
</dbReference>
<dbReference type="GO" id="GO:0046166">
    <property type="term" value="P:glyceraldehyde-3-phosphate biosynthetic process"/>
    <property type="evidence" value="ECO:0007669"/>
    <property type="project" value="TreeGrafter"/>
</dbReference>
<comment type="subcellular location">
    <subcellularLocation>
        <location evidence="7 8">Cytoplasm</location>
    </subcellularLocation>
</comment>
<evidence type="ECO:0000256" key="1">
    <source>
        <dbReference type="ARBA" id="ARBA00004680"/>
    </source>
</evidence>
<accession>A0A3E2BLE4</accession>
<feature type="binding site" evidence="7">
    <location>
        <position position="217"/>
    </location>
    <ligand>
        <name>substrate</name>
    </ligand>
</feature>
<keyword evidence="5 7" id="KW-0324">Glycolysis</keyword>
<name>A0A3E2BLE4_9BACT</name>
<evidence type="ECO:0000256" key="4">
    <source>
        <dbReference type="ARBA" id="ARBA00022490"/>
    </source>
</evidence>
<evidence type="ECO:0000313" key="10">
    <source>
        <dbReference type="Proteomes" id="UP000257323"/>
    </source>
</evidence>
<dbReference type="GO" id="GO:0004807">
    <property type="term" value="F:triose-phosphate isomerase activity"/>
    <property type="evidence" value="ECO:0007669"/>
    <property type="project" value="UniProtKB-UniRule"/>
</dbReference>
<feature type="binding site" evidence="7">
    <location>
        <position position="177"/>
    </location>
    <ligand>
        <name>substrate</name>
    </ligand>
</feature>